<proteinExistence type="predicted"/>
<dbReference type="Gene3D" id="3.90.1210.10">
    <property type="entry name" value="Antifreeze-like/N-acetylneuraminic acid synthase C-terminal domain"/>
    <property type="match status" value="1"/>
</dbReference>
<name>A0A2W2AUA5_9HYPH</name>
<evidence type="ECO:0000313" key="3">
    <source>
        <dbReference type="Proteomes" id="UP000248795"/>
    </source>
</evidence>
<feature type="domain" description="AFP-like" evidence="1">
    <location>
        <begin position="280"/>
        <end position="336"/>
    </location>
</feature>
<dbReference type="SUPFAM" id="SSF51569">
    <property type="entry name" value="Aldolase"/>
    <property type="match status" value="1"/>
</dbReference>
<dbReference type="Pfam" id="PF08666">
    <property type="entry name" value="SAF"/>
    <property type="match status" value="1"/>
</dbReference>
<sequence>MSLFHGSHGPWLIAEIGGNHEGSFDDAMRLADLAIDAGADAVKFQVYWGDTLVSRRADPDRNRHFRRFELSPDQHLALARRVREAGRAYVASVWDVEAFSWLDPVISAYKIGSGDLTALPLLRAAARTGRPLILSTGLSDAAEVAWAVDQIRACHQAYAARDMLAVLQCTSMYPIAMSDANLAVMDSFRGLGVSIGYSDHTLGSRALEVAAAMGAEVLEFHFTDRKEGRSFRDHQLSLEATDLLDLIRALDEIRSLKGSPVKQVLAIEREHGHPRSFRRAVYPSRDIAAGEVLGPENLCVLRPNQGIDARDYDALVGRRAARALPAHEPLDWEWIA</sequence>
<dbReference type="InterPro" id="IPR006190">
    <property type="entry name" value="SAF_AFP_Neu5Ac"/>
</dbReference>
<dbReference type="CDD" id="cd11615">
    <property type="entry name" value="SAF_NeuB_like"/>
    <property type="match status" value="1"/>
</dbReference>
<dbReference type="InterPro" id="IPR057736">
    <property type="entry name" value="SAF_PseI/NeuA/NeuB"/>
</dbReference>
<dbReference type="RefSeq" id="WP_111196129.1">
    <property type="nucleotide sequence ID" value="NZ_QKVK01000001.1"/>
</dbReference>
<dbReference type="Pfam" id="PF03102">
    <property type="entry name" value="NeuB"/>
    <property type="match status" value="1"/>
</dbReference>
<gene>
    <name evidence="2" type="ORF">DK847_03120</name>
</gene>
<dbReference type="SUPFAM" id="SSF51269">
    <property type="entry name" value="AFP III-like domain"/>
    <property type="match status" value="1"/>
</dbReference>
<dbReference type="PROSITE" id="PS50844">
    <property type="entry name" value="AFP_LIKE"/>
    <property type="match status" value="1"/>
</dbReference>
<dbReference type="InterPro" id="IPR051690">
    <property type="entry name" value="PseI-like"/>
</dbReference>
<dbReference type="AlphaFoldDB" id="A0A2W2AUA5"/>
<evidence type="ECO:0000259" key="1">
    <source>
        <dbReference type="PROSITE" id="PS50844"/>
    </source>
</evidence>
<keyword evidence="3" id="KW-1185">Reference proteome</keyword>
<organism evidence="2 3">
    <name type="scientific">Aestuariivirga litoralis</name>
    <dbReference type="NCBI Taxonomy" id="2650924"/>
    <lineage>
        <taxon>Bacteria</taxon>
        <taxon>Pseudomonadati</taxon>
        <taxon>Pseudomonadota</taxon>
        <taxon>Alphaproteobacteria</taxon>
        <taxon>Hyphomicrobiales</taxon>
        <taxon>Aestuariivirgaceae</taxon>
        <taxon>Aestuariivirga</taxon>
    </lineage>
</organism>
<dbReference type="InterPro" id="IPR013785">
    <property type="entry name" value="Aldolase_TIM"/>
</dbReference>
<dbReference type="InterPro" id="IPR036732">
    <property type="entry name" value="AFP_Neu5c_C_sf"/>
</dbReference>
<comment type="caution">
    <text evidence="2">The sequence shown here is derived from an EMBL/GenBank/DDBJ whole genome shotgun (WGS) entry which is preliminary data.</text>
</comment>
<dbReference type="PANTHER" id="PTHR42966:SF1">
    <property type="entry name" value="SIALIC ACID SYNTHASE"/>
    <property type="match status" value="1"/>
</dbReference>
<dbReference type="InterPro" id="IPR013132">
    <property type="entry name" value="PseI/NeuA/B-like_N"/>
</dbReference>
<accession>A0A2W2AUA5</accession>
<evidence type="ECO:0000313" key="2">
    <source>
        <dbReference type="EMBL" id="PZF78801.1"/>
    </source>
</evidence>
<dbReference type="GO" id="GO:0047444">
    <property type="term" value="F:N-acylneuraminate-9-phosphate synthase activity"/>
    <property type="evidence" value="ECO:0007669"/>
    <property type="project" value="TreeGrafter"/>
</dbReference>
<dbReference type="PANTHER" id="PTHR42966">
    <property type="entry name" value="N-ACETYLNEURAMINATE SYNTHASE"/>
    <property type="match status" value="1"/>
</dbReference>
<reference evidence="3" key="1">
    <citation type="submission" date="2018-06" db="EMBL/GenBank/DDBJ databases">
        <title>Aestuariibacter litoralis strain KCTC 52945T.</title>
        <authorList>
            <person name="Li X."/>
            <person name="Salam N."/>
            <person name="Li J.-L."/>
            <person name="Chen Y.-M."/>
            <person name="Yang Z.-W."/>
            <person name="Zhang L.-Y."/>
            <person name="Han M.-X."/>
            <person name="Xiao M."/>
            <person name="Li W.-J."/>
        </authorList>
    </citation>
    <scope>NUCLEOTIDE SEQUENCE [LARGE SCALE GENOMIC DNA]</scope>
    <source>
        <strain evidence="3">KCTC 52945</strain>
    </source>
</reference>
<dbReference type="SMART" id="SM00858">
    <property type="entry name" value="SAF"/>
    <property type="match status" value="1"/>
</dbReference>
<protein>
    <submittedName>
        <fullName evidence="2">N-acetylneuraminate synthase</fullName>
    </submittedName>
</protein>
<dbReference type="InterPro" id="IPR013974">
    <property type="entry name" value="SAF"/>
</dbReference>
<dbReference type="Gene3D" id="3.20.20.70">
    <property type="entry name" value="Aldolase class I"/>
    <property type="match status" value="1"/>
</dbReference>
<dbReference type="Proteomes" id="UP000248795">
    <property type="component" value="Unassembled WGS sequence"/>
</dbReference>
<dbReference type="GO" id="GO:0016051">
    <property type="term" value="P:carbohydrate biosynthetic process"/>
    <property type="evidence" value="ECO:0007669"/>
    <property type="project" value="InterPro"/>
</dbReference>
<dbReference type="EMBL" id="QKVK01000001">
    <property type="protein sequence ID" value="PZF78801.1"/>
    <property type="molecule type" value="Genomic_DNA"/>
</dbReference>